<accession>A0A4R5F9C7</accession>
<dbReference type="InterPro" id="IPR011990">
    <property type="entry name" value="TPR-like_helical_dom_sf"/>
</dbReference>
<dbReference type="InterPro" id="IPR019734">
    <property type="entry name" value="TPR_rpt"/>
</dbReference>
<dbReference type="SMART" id="SM00862">
    <property type="entry name" value="Trans_reg_C"/>
    <property type="match status" value="1"/>
</dbReference>
<reference evidence="8 9" key="1">
    <citation type="submission" date="2019-03" db="EMBL/GenBank/DDBJ databases">
        <title>Draft genome sequences of novel Actinobacteria.</title>
        <authorList>
            <person name="Sahin N."/>
            <person name="Ay H."/>
            <person name="Saygin H."/>
        </authorList>
    </citation>
    <scope>NUCLEOTIDE SEQUENCE [LARGE SCALE GENOMIC DNA]</scope>
    <source>
        <strain evidence="8 9">6K102</strain>
    </source>
</reference>
<feature type="domain" description="OmpR/PhoB-type" evidence="7">
    <location>
        <begin position="41"/>
        <end position="143"/>
    </location>
</feature>
<name>A0A4R5F9C7_9ACTN</name>
<dbReference type="Pfam" id="PF00931">
    <property type="entry name" value="NB-ARC"/>
    <property type="match status" value="1"/>
</dbReference>
<dbReference type="SUPFAM" id="SSF52540">
    <property type="entry name" value="P-loop containing nucleoside triphosphate hydrolases"/>
    <property type="match status" value="1"/>
</dbReference>
<gene>
    <name evidence="8" type="ORF">E1295_24375</name>
</gene>
<evidence type="ECO:0000256" key="6">
    <source>
        <dbReference type="SAM" id="MobiDB-lite"/>
    </source>
</evidence>
<dbReference type="SUPFAM" id="SSF48452">
    <property type="entry name" value="TPR-like"/>
    <property type="match status" value="4"/>
</dbReference>
<keyword evidence="4" id="KW-0804">Transcription</keyword>
<dbReference type="InterPro" id="IPR002182">
    <property type="entry name" value="NB-ARC"/>
</dbReference>
<evidence type="ECO:0000313" key="9">
    <source>
        <dbReference type="Proteomes" id="UP000295136"/>
    </source>
</evidence>
<dbReference type="Gene3D" id="1.25.40.10">
    <property type="entry name" value="Tetratricopeptide repeat domain"/>
    <property type="match status" value="3"/>
</dbReference>
<dbReference type="GO" id="GO:0043531">
    <property type="term" value="F:ADP binding"/>
    <property type="evidence" value="ECO:0007669"/>
    <property type="project" value="InterPro"/>
</dbReference>
<keyword evidence="2" id="KW-0805">Transcription regulation</keyword>
<feature type="compositionally biased region" description="Pro residues" evidence="6">
    <location>
        <begin position="680"/>
        <end position="694"/>
    </location>
</feature>
<proteinExistence type="inferred from homology"/>
<dbReference type="PRINTS" id="PR00364">
    <property type="entry name" value="DISEASERSIST"/>
</dbReference>
<dbReference type="Pfam" id="PF03704">
    <property type="entry name" value="BTAD"/>
    <property type="match status" value="1"/>
</dbReference>
<dbReference type="InterPro" id="IPR036388">
    <property type="entry name" value="WH-like_DNA-bd_sf"/>
</dbReference>
<dbReference type="GO" id="GO:0003677">
    <property type="term" value="F:DNA binding"/>
    <property type="evidence" value="ECO:0007669"/>
    <property type="project" value="UniProtKB-UniRule"/>
</dbReference>
<organism evidence="8 9">
    <name type="scientific">Nonomuraea mesophila</name>
    <dbReference type="NCBI Taxonomy" id="2530382"/>
    <lineage>
        <taxon>Bacteria</taxon>
        <taxon>Bacillati</taxon>
        <taxon>Actinomycetota</taxon>
        <taxon>Actinomycetes</taxon>
        <taxon>Streptosporangiales</taxon>
        <taxon>Streptosporangiaceae</taxon>
        <taxon>Nonomuraea</taxon>
    </lineage>
</organism>
<feature type="region of interest" description="Disordered" evidence="6">
    <location>
        <begin position="680"/>
        <end position="702"/>
    </location>
</feature>
<dbReference type="Gene3D" id="1.10.10.10">
    <property type="entry name" value="Winged helix-like DNA-binding domain superfamily/Winged helix DNA-binding domain"/>
    <property type="match status" value="1"/>
</dbReference>
<keyword evidence="9" id="KW-1185">Reference proteome</keyword>
<comment type="caution">
    <text evidence="8">The sequence shown here is derived from an EMBL/GenBank/DDBJ whole genome shotgun (WGS) entry which is preliminary data.</text>
</comment>
<dbReference type="CDD" id="cd15831">
    <property type="entry name" value="BTAD"/>
    <property type="match status" value="1"/>
</dbReference>
<protein>
    <submittedName>
        <fullName evidence="8">Tetratricopeptide repeat protein</fullName>
    </submittedName>
</protein>
<feature type="DNA-binding region" description="OmpR/PhoB-type" evidence="5">
    <location>
        <begin position="41"/>
        <end position="143"/>
    </location>
</feature>
<dbReference type="PANTHER" id="PTHR35807:SF1">
    <property type="entry name" value="TRANSCRIPTIONAL REGULATOR REDD"/>
    <property type="match status" value="1"/>
</dbReference>
<evidence type="ECO:0000313" key="8">
    <source>
        <dbReference type="EMBL" id="TDE45300.1"/>
    </source>
</evidence>
<evidence type="ECO:0000256" key="4">
    <source>
        <dbReference type="ARBA" id="ARBA00023163"/>
    </source>
</evidence>
<keyword evidence="3 5" id="KW-0238">DNA-binding</keyword>
<dbReference type="InterPro" id="IPR027417">
    <property type="entry name" value="P-loop_NTPase"/>
</dbReference>
<dbReference type="SUPFAM" id="SSF46894">
    <property type="entry name" value="C-terminal effector domain of the bipartite response regulators"/>
    <property type="match status" value="1"/>
</dbReference>
<comment type="similarity">
    <text evidence="1">Belongs to the AfsR/DnrI/RedD regulatory family.</text>
</comment>
<evidence type="ECO:0000256" key="1">
    <source>
        <dbReference type="ARBA" id="ARBA00005820"/>
    </source>
</evidence>
<dbReference type="PROSITE" id="PS51755">
    <property type="entry name" value="OMPR_PHOB"/>
    <property type="match status" value="1"/>
</dbReference>
<dbReference type="InterPro" id="IPR005158">
    <property type="entry name" value="BTAD"/>
</dbReference>
<dbReference type="Proteomes" id="UP000295136">
    <property type="component" value="Unassembled WGS sequence"/>
</dbReference>
<dbReference type="InterPro" id="IPR001867">
    <property type="entry name" value="OmpR/PhoB-type_DNA-bd"/>
</dbReference>
<dbReference type="GO" id="GO:0000160">
    <property type="term" value="P:phosphorelay signal transduction system"/>
    <property type="evidence" value="ECO:0007669"/>
    <property type="project" value="InterPro"/>
</dbReference>
<dbReference type="EMBL" id="SMLD01000067">
    <property type="protein sequence ID" value="TDE45300.1"/>
    <property type="molecule type" value="Genomic_DNA"/>
</dbReference>
<evidence type="ECO:0000256" key="5">
    <source>
        <dbReference type="PROSITE-ProRule" id="PRU01091"/>
    </source>
</evidence>
<evidence type="ECO:0000259" key="7">
    <source>
        <dbReference type="PROSITE" id="PS51755"/>
    </source>
</evidence>
<dbReference type="Pfam" id="PF00486">
    <property type="entry name" value="Trans_reg_C"/>
    <property type="match status" value="1"/>
</dbReference>
<dbReference type="PANTHER" id="PTHR35807">
    <property type="entry name" value="TRANSCRIPTIONAL REGULATOR REDD-RELATED"/>
    <property type="match status" value="1"/>
</dbReference>
<evidence type="ECO:0000256" key="3">
    <source>
        <dbReference type="ARBA" id="ARBA00023125"/>
    </source>
</evidence>
<dbReference type="SMART" id="SM01043">
    <property type="entry name" value="BTAD"/>
    <property type="match status" value="1"/>
</dbReference>
<dbReference type="InterPro" id="IPR016032">
    <property type="entry name" value="Sig_transdc_resp-reg_C-effctor"/>
</dbReference>
<dbReference type="GO" id="GO:0006355">
    <property type="term" value="P:regulation of DNA-templated transcription"/>
    <property type="evidence" value="ECO:0007669"/>
    <property type="project" value="InterPro"/>
</dbReference>
<dbReference type="Gene3D" id="3.40.50.300">
    <property type="entry name" value="P-loop containing nucleotide triphosphate hydrolases"/>
    <property type="match status" value="1"/>
</dbReference>
<dbReference type="Pfam" id="PF13424">
    <property type="entry name" value="TPR_12"/>
    <property type="match status" value="1"/>
</dbReference>
<dbReference type="SMART" id="SM00028">
    <property type="entry name" value="TPR"/>
    <property type="match status" value="7"/>
</dbReference>
<dbReference type="InterPro" id="IPR051677">
    <property type="entry name" value="AfsR-DnrI-RedD_regulator"/>
</dbReference>
<sequence>MTPFTVMCEPALLLPVPGATGTPQVRAPTRLTPPALPAPGDSMSEMSGHEVTFRLLGPLEALAGGRPVRLRGPRARAVLAMLLVADGQALSIDRLATAWGDDPPASVRNQVMIAVAVLRRGLREAGADPGIIATEGSGYRLRAPATDAAVAESKITEGRRAAEEGREAEASTLFGQALALWRGPVLTDLETEDVRAAAARWEEMRLAVAEERAELELRLGRHSELAAELQALLAEHPLRERLRGLLMLALYRSGRRAGALEVYRTGRRLLVDELGLEPGPELRRLEAAILADDPELLRPPSRPARQPGARAMLVPAELPAGTNGFVGRDGELAALAEFLTAKTAPQVVAIAGTAGVGKTTLAVHFAHRNATAFPDGQLYVNLRGHSPGPAMKPVEALTRMLGSLGVPAEQIPQDEEAAAGLYRSCLAGRRVLVLLDNALTAEQVRPLLPAAPGCLALVTSRSRLAKLIASHGARQLRLHVLGHADALALLASAIGHDRVANEPQAAAELVRLCAHLPLALGVAAANIAVNPHLSIAGYAAALAADRLDTLEIDGESAVRAAFGLSYARLTPDAQRLFRLLGLAPGPDITAEAAAALAGSGTVQAARLLDRLAAAHLIDEPRPRRYAFHDLMRRHAASQAEQDDAPADRLAAIERLGAWYVSAATQVARVAYPSRTWVPTISPPPPAPVPEPVNPPGASGPERVNPPAVAVPAPASPTDALAWLDAERANLVAVAAHAAVEGPRRFAWQIAEILRPYFVFGAEPTDAEALAEAAMRAAVAEDEPLGQVTAQLSLAMNSRLRARYADAAAAFEAAAALARRAGWPQGAAAARNNLAVVLVERGALREARESLRSSHDIYRSAGQLRSQAVIAGNLGVVCLQLGALDEAEKHIRDAGMLCEAVGERLGGIEVTNLASVRRLLGRLDEALHLAGQGLADNRASGRTMEVPKSLGVLAQIHRDAGRLDQALDHARRAERLAREARNGFGLCLVTAILGSVHTAAGEYAEAAQVHAAVLDQARDAGMNFVIVKALLGLGQANLGLGSMDEAMPQVGRALAMARDAGYRIQEGNALTTMAEIHRALGDPARSARCAEQALAVHRETGFRLGEERARALCDVALR</sequence>
<dbReference type="AlphaFoldDB" id="A0A4R5F9C7"/>
<evidence type="ECO:0000256" key="2">
    <source>
        <dbReference type="ARBA" id="ARBA00023015"/>
    </source>
</evidence>